<proteinExistence type="predicted"/>
<feature type="transmembrane region" description="Helical" evidence="2">
    <location>
        <begin position="66"/>
        <end position="85"/>
    </location>
</feature>
<feature type="region of interest" description="Disordered" evidence="1">
    <location>
        <begin position="1"/>
        <end position="38"/>
    </location>
</feature>
<dbReference type="EMBL" id="CP163441">
    <property type="protein sequence ID" value="XDQ43891.1"/>
    <property type="molecule type" value="Genomic_DNA"/>
</dbReference>
<feature type="transmembrane region" description="Helical" evidence="2">
    <location>
        <begin position="42"/>
        <end position="60"/>
    </location>
</feature>
<evidence type="ECO:0000256" key="2">
    <source>
        <dbReference type="SAM" id="Phobius"/>
    </source>
</evidence>
<keyword evidence="2" id="KW-1133">Transmembrane helix</keyword>
<dbReference type="AlphaFoldDB" id="A0AB39QME5"/>
<keyword evidence="2" id="KW-0812">Transmembrane</keyword>
<dbReference type="RefSeq" id="WP_369222920.1">
    <property type="nucleotide sequence ID" value="NZ_CP163441.1"/>
</dbReference>
<feature type="region of interest" description="Disordered" evidence="1">
    <location>
        <begin position="88"/>
        <end position="112"/>
    </location>
</feature>
<name>A0AB39QME5_9ACTN</name>
<feature type="compositionally biased region" description="Basic residues" evidence="1">
    <location>
        <begin position="96"/>
        <end position="106"/>
    </location>
</feature>
<reference evidence="3" key="1">
    <citation type="submission" date="2024-07" db="EMBL/GenBank/DDBJ databases">
        <authorList>
            <person name="Yu S.T."/>
        </authorList>
    </citation>
    <scope>NUCLEOTIDE SEQUENCE</scope>
    <source>
        <strain evidence="3">R39</strain>
    </source>
</reference>
<sequence>MPRPRATTPTAPGAHRAPGPHRTPGPRRAPDPRPAPGTADEVVRWAAFSCALVPVVLLWYGTSPAGAAGTALGLAAVTAACRFLLRRSEHGARHPAAARRGGRHTRSSTPVD</sequence>
<feature type="compositionally biased region" description="Low complexity" evidence="1">
    <location>
        <begin position="1"/>
        <end position="22"/>
    </location>
</feature>
<gene>
    <name evidence="3" type="ORF">AB5J52_17345</name>
</gene>
<keyword evidence="2" id="KW-0472">Membrane</keyword>
<organism evidence="3">
    <name type="scientific">Streptomyces sp. R39</name>
    <dbReference type="NCBI Taxonomy" id="3238631"/>
    <lineage>
        <taxon>Bacteria</taxon>
        <taxon>Bacillati</taxon>
        <taxon>Actinomycetota</taxon>
        <taxon>Actinomycetes</taxon>
        <taxon>Kitasatosporales</taxon>
        <taxon>Streptomycetaceae</taxon>
        <taxon>Streptomyces</taxon>
    </lineage>
</organism>
<protein>
    <submittedName>
        <fullName evidence="3">Uncharacterized protein</fullName>
    </submittedName>
</protein>
<accession>A0AB39QME5</accession>
<evidence type="ECO:0000256" key="1">
    <source>
        <dbReference type="SAM" id="MobiDB-lite"/>
    </source>
</evidence>
<evidence type="ECO:0000313" key="3">
    <source>
        <dbReference type="EMBL" id="XDQ43891.1"/>
    </source>
</evidence>